<dbReference type="EMBL" id="FWEW01002601">
    <property type="protein sequence ID" value="SLM38612.1"/>
    <property type="molecule type" value="Genomic_DNA"/>
</dbReference>
<dbReference type="Gene3D" id="3.40.50.300">
    <property type="entry name" value="P-loop containing nucleotide triphosphate hydrolases"/>
    <property type="match status" value="2"/>
</dbReference>
<evidence type="ECO:0000256" key="2">
    <source>
        <dbReference type="ARBA" id="ARBA00022840"/>
    </source>
</evidence>
<accession>A0A1W5D6N1</accession>
<dbReference type="InterPro" id="IPR003593">
    <property type="entry name" value="AAA+_ATPase"/>
</dbReference>
<dbReference type="Pfam" id="PF04547">
    <property type="entry name" value="Anoctamin"/>
    <property type="match status" value="1"/>
</dbReference>
<dbReference type="SUPFAM" id="SSF52540">
    <property type="entry name" value="P-loop containing nucleoside triphosphate hydrolases"/>
    <property type="match status" value="2"/>
</dbReference>
<proteinExistence type="predicted"/>
<dbReference type="Pfam" id="PF17862">
    <property type="entry name" value="AAA_lid_3"/>
    <property type="match status" value="1"/>
</dbReference>
<feature type="transmembrane region" description="Helical" evidence="3">
    <location>
        <begin position="1274"/>
        <end position="1295"/>
    </location>
</feature>
<sequence>MDDIRSFTVRPFSKSARSDLKDVFRIYLSPSSLLLHKLRAGDVCQILTPGGMSKPAIAWTAPEKIQDTVVQTSKTLQCLYGLKLGDKVFVSGGDGTITDVQSVQLTEVPREGSAPPHASLADDERAYWGWFLEDPLSRAEVIYPGMVFEDIELKGQRRSFKVEAINAAQDGRFLYRMRPSSEVHLVSVPPLGSAVADLPHERLFVSSDGIGGLERQLAQLNERLSEYSGEPTKLKFPAYYRPRRGGLLLHGPPGTGKTLLLDKVAAAPWRKVLRIDTNIGGRHVGDSEAAVHRVFADAGRHQPSVVIIDRLESVAGKPSPQDVQSFINITPILVQEFSRLKGSRVFVIAATNRLKDVDETLRGPGYFELDIEIPIPDSKTRTEILKVLSGLPLNAASRELENLGDRTHGFVGADLDILVQLSVVKARARMIGYINQEHSGANDFTHSNDIGGIGEGKMEAEAIIEVTETDLNDAFINIQPTAMRGVFLETPTVKWSDIGGQPELKKSLKQAVEWPFKYPAEMQRLGIEPDKGLLLYGPPGCSKTLSAKAVATEAGLNFIAVKGAELLSMYVGESERALRDVFRKARAASPSIIFFDEIDAIGASGNGTGQHGALNVLTTLLNELDGIELLKGVFVLAATNKPEVLDPALMRPGRLDTVLYVGLPDFEARQEILQIGIRRMDVCEDVRIPEMAQVTEGYSGAELVSICKKAGKAALEEQEQVGERQRIRRKHFDIALAGVHRQVTPEMTARYEEWAASFKGRTPLRPTQQLGPCIHSGSGVKDWLYGVRAAQPDKETQRSITAQALTQAERFRIVHGMITNPREEGGAGITPKEGEWQNVESIFPLHDQTFNKEWMRKWASSTFITVEDLDDLRDRLGEKIAFYFAFTQSYFAFLIFPAAFGFASWVLLSSFSALYAIVNSLWCVTFIEYWRRQELDLGVRWGVKGVSAIHEKRREYQHEKEVRDPITGETVQVFPATKRLARQLLQIPFAFLASIALGTLIATCFGIEIFLSEIYNGPLKSVLVFLPTGILTTMVPTLTTLLTGVATRLNDYENWDTAESYEASMTQKIFILNFITSYLPIFLTAFVYVPFGSLLVPYLDIFSLTAKPFAESEKQLTAPKAGFEINPARLRKQVIYFTVTAQIINLAMEAIVPIVKAKGFRKYQEIKAEQAAKKGGAAPGASINDSAEEAEFLARVRSEAQLGTYDVTVDLREMVVQYGYLALFSVVWPLTSVSFLINNWIELRSDAVKICTQMQRPTPHRADTIGPWLDSLGFLTWLGSISSAALVYLFSNDGLGPDGTPATIKGWALLLTIFFSEHTYLVIRWAVRFAISKIDSPGMQKERAERFMVRKRYLQESLGEDALDMPPRSADEKITRTTLEEDARQGSLRTSTPAEHFWSRQRNWEDTAKVGAGLIERMAPTEGKKQQ</sequence>
<dbReference type="InterPro" id="IPR003960">
    <property type="entry name" value="ATPase_AAA_CS"/>
</dbReference>
<dbReference type="PROSITE" id="PS00674">
    <property type="entry name" value="AAA"/>
    <property type="match status" value="1"/>
</dbReference>
<feature type="transmembrane region" description="Helical" evidence="3">
    <location>
        <begin position="989"/>
        <end position="1011"/>
    </location>
</feature>
<dbReference type="InterPro" id="IPR049456">
    <property type="entry name" value="Anoctamin_N_fung"/>
</dbReference>
<keyword evidence="1" id="KW-0547">Nucleotide-binding</keyword>
<dbReference type="Gene3D" id="1.10.8.60">
    <property type="match status" value="2"/>
</dbReference>
<evidence type="ECO:0000313" key="6">
    <source>
        <dbReference type="Proteomes" id="UP000192927"/>
    </source>
</evidence>
<evidence type="ECO:0000256" key="1">
    <source>
        <dbReference type="ARBA" id="ARBA00022741"/>
    </source>
</evidence>
<feature type="transmembrane region" description="Helical" evidence="3">
    <location>
        <begin position="1023"/>
        <end position="1049"/>
    </location>
</feature>
<dbReference type="PANTHER" id="PTHR23077:SF27">
    <property type="entry name" value="ATPASE FAMILY GENE 2 PROTEIN HOMOLOG A"/>
    <property type="match status" value="1"/>
</dbReference>
<dbReference type="GO" id="GO:0016887">
    <property type="term" value="F:ATP hydrolysis activity"/>
    <property type="evidence" value="ECO:0007669"/>
    <property type="project" value="InterPro"/>
</dbReference>
<keyword evidence="2" id="KW-0067">ATP-binding</keyword>
<feature type="transmembrane region" description="Helical" evidence="3">
    <location>
        <begin position="1218"/>
        <end position="1237"/>
    </location>
</feature>
<dbReference type="GO" id="GO:0005524">
    <property type="term" value="F:ATP binding"/>
    <property type="evidence" value="ECO:0007669"/>
    <property type="project" value="UniProtKB-KW"/>
</dbReference>
<feature type="transmembrane region" description="Helical" evidence="3">
    <location>
        <begin position="1134"/>
        <end position="1155"/>
    </location>
</feature>
<dbReference type="InterPro" id="IPR027417">
    <property type="entry name" value="P-loop_NTPase"/>
</dbReference>
<evidence type="ECO:0000259" key="4">
    <source>
        <dbReference type="SMART" id="SM00382"/>
    </source>
</evidence>
<name>A0A1W5D6N1_9LECA</name>
<dbReference type="GO" id="GO:0005737">
    <property type="term" value="C:cytoplasm"/>
    <property type="evidence" value="ECO:0007669"/>
    <property type="project" value="TreeGrafter"/>
</dbReference>
<dbReference type="CDD" id="cd19511">
    <property type="entry name" value="RecA-like_CDC48_r2-like"/>
    <property type="match status" value="1"/>
</dbReference>
<reference evidence="6" key="1">
    <citation type="submission" date="2017-03" db="EMBL/GenBank/DDBJ databases">
        <authorList>
            <person name="Sharma R."/>
            <person name="Thines M."/>
        </authorList>
    </citation>
    <scope>NUCLEOTIDE SEQUENCE [LARGE SCALE GENOMIC DNA]</scope>
</reference>
<evidence type="ECO:0000256" key="3">
    <source>
        <dbReference type="SAM" id="Phobius"/>
    </source>
</evidence>
<feature type="domain" description="AAA+ ATPase" evidence="4">
    <location>
        <begin position="529"/>
        <end position="665"/>
    </location>
</feature>
<keyword evidence="3" id="KW-0472">Membrane</keyword>
<dbReference type="Pfam" id="PF20877">
    <property type="entry name" value="Anoctamin_N"/>
    <property type="match status" value="1"/>
</dbReference>
<dbReference type="FunFam" id="3.40.50.300:FF:001721">
    <property type="entry name" value="AAA family ATPase, putative"/>
    <property type="match status" value="1"/>
</dbReference>
<dbReference type="InterPro" id="IPR050168">
    <property type="entry name" value="AAA_ATPase_domain"/>
</dbReference>
<keyword evidence="3" id="KW-0812">Transmembrane</keyword>
<protein>
    <submittedName>
        <fullName evidence="5">p-loop containing nucleoside triphosphate hydrolase</fullName>
    </submittedName>
</protein>
<dbReference type="PANTHER" id="PTHR23077">
    <property type="entry name" value="AAA-FAMILY ATPASE"/>
    <property type="match status" value="1"/>
</dbReference>
<organism evidence="5 6">
    <name type="scientific">Lasallia pustulata</name>
    <dbReference type="NCBI Taxonomy" id="136370"/>
    <lineage>
        <taxon>Eukaryota</taxon>
        <taxon>Fungi</taxon>
        <taxon>Dikarya</taxon>
        <taxon>Ascomycota</taxon>
        <taxon>Pezizomycotina</taxon>
        <taxon>Lecanoromycetes</taxon>
        <taxon>OSLEUM clade</taxon>
        <taxon>Umbilicariomycetidae</taxon>
        <taxon>Umbilicariales</taxon>
        <taxon>Umbilicariaceae</taxon>
        <taxon>Lasallia</taxon>
    </lineage>
</organism>
<dbReference type="Proteomes" id="UP000192927">
    <property type="component" value="Unassembled WGS sequence"/>
</dbReference>
<dbReference type="InterPro" id="IPR049452">
    <property type="entry name" value="Anoctamin_TM"/>
</dbReference>
<evidence type="ECO:0000313" key="5">
    <source>
        <dbReference type="EMBL" id="SLM38612.1"/>
    </source>
</evidence>
<dbReference type="InterPro" id="IPR041569">
    <property type="entry name" value="AAA_lid_3"/>
</dbReference>
<keyword evidence="3" id="KW-1133">Transmembrane helix</keyword>
<feature type="transmembrane region" description="Helical" evidence="3">
    <location>
        <begin position="1070"/>
        <end position="1091"/>
    </location>
</feature>
<dbReference type="InterPro" id="IPR003959">
    <property type="entry name" value="ATPase_AAA_core"/>
</dbReference>
<keyword evidence="6" id="KW-1185">Reference proteome</keyword>
<keyword evidence="5" id="KW-0378">Hydrolase</keyword>
<feature type="domain" description="AAA+ ATPase" evidence="4">
    <location>
        <begin position="243"/>
        <end position="377"/>
    </location>
</feature>
<dbReference type="SMART" id="SM00382">
    <property type="entry name" value="AAA"/>
    <property type="match status" value="2"/>
</dbReference>
<dbReference type="Pfam" id="PF00004">
    <property type="entry name" value="AAA"/>
    <property type="match status" value="2"/>
</dbReference>